<dbReference type="PANTHER" id="PTHR16184">
    <property type="entry name" value="ELONGATOR COMPLEX PROTEIN 6"/>
    <property type="match status" value="1"/>
</dbReference>
<evidence type="ECO:0000256" key="3">
    <source>
        <dbReference type="ARBA" id="ARBA00020263"/>
    </source>
</evidence>
<dbReference type="GO" id="GO:0033588">
    <property type="term" value="C:elongator holoenzyme complex"/>
    <property type="evidence" value="ECO:0007669"/>
    <property type="project" value="InterPro"/>
</dbReference>
<dbReference type="AlphaFoldDB" id="A0A8B9ZYK7"/>
<keyword evidence="6" id="KW-1185">Reference proteome</keyword>
<dbReference type="InterPro" id="IPR018627">
    <property type="entry name" value="ELP6"/>
</dbReference>
<dbReference type="InterPro" id="IPR027417">
    <property type="entry name" value="P-loop_NTPase"/>
</dbReference>
<evidence type="ECO:0000256" key="1">
    <source>
        <dbReference type="ARBA" id="ARBA00005043"/>
    </source>
</evidence>
<reference evidence="5" key="2">
    <citation type="submission" date="2025-09" db="UniProtKB">
        <authorList>
            <consortium name="Ensembl"/>
        </authorList>
    </citation>
    <scope>IDENTIFICATION</scope>
</reference>
<dbReference type="Pfam" id="PF09807">
    <property type="entry name" value="ELP6"/>
    <property type="match status" value="1"/>
</dbReference>
<name>A0A8B9ZYK7_9AVES</name>
<comment type="similarity">
    <text evidence="2">Belongs to the ELP6 family.</text>
</comment>
<dbReference type="UniPathway" id="UPA00988"/>
<evidence type="ECO:0000256" key="2">
    <source>
        <dbReference type="ARBA" id="ARBA00008837"/>
    </source>
</evidence>
<evidence type="ECO:0000313" key="6">
    <source>
        <dbReference type="Proteomes" id="UP000694549"/>
    </source>
</evidence>
<dbReference type="Proteomes" id="UP000694549">
    <property type="component" value="Unplaced"/>
</dbReference>
<dbReference type="Gene3D" id="3.40.50.300">
    <property type="entry name" value="P-loop containing nucleotide triphosphate hydrolases"/>
    <property type="match status" value="1"/>
</dbReference>
<accession>A0A8B9ZYK7</accession>
<reference evidence="5" key="1">
    <citation type="submission" date="2025-08" db="UniProtKB">
        <authorList>
            <consortium name="Ensembl"/>
        </authorList>
    </citation>
    <scope>IDENTIFICATION</scope>
</reference>
<proteinExistence type="inferred from homology"/>
<dbReference type="PANTHER" id="PTHR16184:SF6">
    <property type="entry name" value="ELONGATOR COMPLEX PROTEIN 6"/>
    <property type="match status" value="1"/>
</dbReference>
<dbReference type="GO" id="GO:0002098">
    <property type="term" value="P:tRNA wobble uridine modification"/>
    <property type="evidence" value="ECO:0007669"/>
    <property type="project" value="InterPro"/>
</dbReference>
<evidence type="ECO:0000313" key="5">
    <source>
        <dbReference type="Ensembl" id="ENSAZOP00000024306.1"/>
    </source>
</evidence>
<sequence length="270" mass="28938">SIRDGLPEIRSAGDNGARRCGVVKAFRACCGSTARTFVVAGLLVAEQVPLAVLGAFLTNFELPVLLPEVLAAQGVSLTAARERGQLVFLEGLKSCLDLFFGEKEPLGEPSPLQFLSGSTSNLKALFDFVRTSLTPAGGDSWQGPVLLVDDLSLLLSLGASPVAVLDFIHYCRVVVCSQLQGNIVVLVHGSEDEADEENDLLGTALSHHSDLILWAEGLATGFCKDIHGEIKIIKRLSLQSTEQDVVQVYQYKIQEKNVSFFARGLSAAVL</sequence>
<protein>
    <recommendedName>
        <fullName evidence="3">Elongator complex protein 6</fullName>
    </recommendedName>
    <alternativeName>
        <fullName evidence="4">Protein TMEM103</fullName>
    </alternativeName>
</protein>
<evidence type="ECO:0000256" key="4">
    <source>
        <dbReference type="ARBA" id="ARBA00045027"/>
    </source>
</evidence>
<comment type="pathway">
    <text evidence="1">tRNA modification; 5-methoxycarbonylmethyl-2-thiouridine-tRNA biosynthesis.</text>
</comment>
<dbReference type="Ensembl" id="ENSAZOT00000026091.1">
    <property type="protein sequence ID" value="ENSAZOP00000024306.1"/>
    <property type="gene ID" value="ENSAZOG00000015664.1"/>
</dbReference>
<organism evidence="5 6">
    <name type="scientific">Anas zonorhyncha</name>
    <name type="common">Eastern spot-billed duck</name>
    <dbReference type="NCBI Taxonomy" id="75864"/>
    <lineage>
        <taxon>Eukaryota</taxon>
        <taxon>Metazoa</taxon>
        <taxon>Chordata</taxon>
        <taxon>Craniata</taxon>
        <taxon>Vertebrata</taxon>
        <taxon>Euteleostomi</taxon>
        <taxon>Archelosauria</taxon>
        <taxon>Archosauria</taxon>
        <taxon>Dinosauria</taxon>
        <taxon>Saurischia</taxon>
        <taxon>Theropoda</taxon>
        <taxon>Coelurosauria</taxon>
        <taxon>Aves</taxon>
        <taxon>Neognathae</taxon>
        <taxon>Galloanserae</taxon>
        <taxon>Anseriformes</taxon>
        <taxon>Anatidae</taxon>
        <taxon>Anatinae</taxon>
        <taxon>Anas</taxon>
    </lineage>
</organism>